<dbReference type="PANTHER" id="PTHR16083">
    <property type="entry name" value="LEUCINE RICH REPEAT CONTAINING PROTEIN"/>
    <property type="match status" value="1"/>
</dbReference>
<proteinExistence type="predicted"/>
<sequence length="225" mass="25313">MSGFPNLTELCVAECKNLIEIHDSLGSLHNLQKFCAEGCTKLMIGPRGIKLTSLEHLCLRDCSSLVVFPEILAPMQKLKFVELEGTSIKNLPRSMQNLEGLRILSLQRCKMLESNDPSNFVQRLHEIFPNLTQLCLQDSNLTILPACIEECHFLEALHVYDCKQLQEIRGLPPSITDFSAQNTLVEADCSILNTLLTRVGLSSVFFSTFTFIFFQNLTLKFLTGN</sequence>
<protein>
    <submittedName>
        <fullName evidence="1">TMV resistance protein N</fullName>
    </submittedName>
</protein>
<dbReference type="Gramene" id="C.cajan_02274.t">
    <property type="protein sequence ID" value="C.cajan_02274.t.cds1"/>
    <property type="gene ID" value="C.cajan_02274"/>
</dbReference>
<evidence type="ECO:0000313" key="1">
    <source>
        <dbReference type="EMBL" id="KYP56099.1"/>
    </source>
</evidence>
<organism evidence="1 2">
    <name type="scientific">Cajanus cajan</name>
    <name type="common">Pigeon pea</name>
    <name type="synonym">Cajanus indicus</name>
    <dbReference type="NCBI Taxonomy" id="3821"/>
    <lineage>
        <taxon>Eukaryota</taxon>
        <taxon>Viridiplantae</taxon>
        <taxon>Streptophyta</taxon>
        <taxon>Embryophyta</taxon>
        <taxon>Tracheophyta</taxon>
        <taxon>Spermatophyta</taxon>
        <taxon>Magnoliopsida</taxon>
        <taxon>eudicotyledons</taxon>
        <taxon>Gunneridae</taxon>
        <taxon>Pentapetalae</taxon>
        <taxon>rosids</taxon>
        <taxon>fabids</taxon>
        <taxon>Fabales</taxon>
        <taxon>Fabaceae</taxon>
        <taxon>Papilionoideae</taxon>
        <taxon>50 kb inversion clade</taxon>
        <taxon>NPAAA clade</taxon>
        <taxon>indigoferoid/millettioid clade</taxon>
        <taxon>Phaseoleae</taxon>
        <taxon>Cajanus</taxon>
    </lineage>
</organism>
<dbReference type="PANTHER" id="PTHR16083:SF65">
    <property type="entry name" value="DISEASE RESISTANCE PROTEIN RPP8-LIKE"/>
    <property type="match status" value="1"/>
</dbReference>
<gene>
    <name evidence="1" type="ORF">KK1_002330</name>
</gene>
<name>A0A151SMX6_CAJCA</name>
<dbReference type="OMA" id="CIEECHF"/>
<accession>A0A151SMX6</accession>
<dbReference type="InterPro" id="IPR032675">
    <property type="entry name" value="LRR_dom_sf"/>
</dbReference>
<dbReference type="Gene3D" id="3.80.10.10">
    <property type="entry name" value="Ribonuclease Inhibitor"/>
    <property type="match status" value="1"/>
</dbReference>
<dbReference type="Proteomes" id="UP000075243">
    <property type="component" value="Chromosome 11"/>
</dbReference>
<dbReference type="AlphaFoldDB" id="A0A151SMX6"/>
<dbReference type="EMBL" id="CM003613">
    <property type="protein sequence ID" value="KYP56099.1"/>
    <property type="molecule type" value="Genomic_DNA"/>
</dbReference>
<dbReference type="STRING" id="3821.A0A151SMX6"/>
<reference evidence="1 2" key="1">
    <citation type="journal article" date="2012" name="Nat. Biotechnol.">
        <title>Draft genome sequence of pigeonpea (Cajanus cajan), an orphan legume crop of resource-poor farmers.</title>
        <authorList>
            <person name="Varshney R.K."/>
            <person name="Chen W."/>
            <person name="Li Y."/>
            <person name="Bharti A.K."/>
            <person name="Saxena R.K."/>
            <person name="Schlueter J.A."/>
            <person name="Donoghue M.T."/>
            <person name="Azam S."/>
            <person name="Fan G."/>
            <person name="Whaley A.M."/>
            <person name="Farmer A.D."/>
            <person name="Sheridan J."/>
            <person name="Iwata A."/>
            <person name="Tuteja R."/>
            <person name="Penmetsa R.V."/>
            <person name="Wu W."/>
            <person name="Upadhyaya H.D."/>
            <person name="Yang S.P."/>
            <person name="Shah T."/>
            <person name="Saxena K.B."/>
            <person name="Michael T."/>
            <person name="McCombie W.R."/>
            <person name="Yang B."/>
            <person name="Zhang G."/>
            <person name="Yang H."/>
            <person name="Wang J."/>
            <person name="Spillane C."/>
            <person name="Cook D.R."/>
            <person name="May G.D."/>
            <person name="Xu X."/>
            <person name="Jackson S.A."/>
        </authorList>
    </citation>
    <scope>NUCLEOTIDE SEQUENCE [LARGE SCALE GENOMIC DNA]</scope>
    <source>
        <strain evidence="2">cv. Asha</strain>
    </source>
</reference>
<dbReference type="SUPFAM" id="SSF52058">
    <property type="entry name" value="L domain-like"/>
    <property type="match status" value="1"/>
</dbReference>
<keyword evidence="2" id="KW-1185">Reference proteome</keyword>
<evidence type="ECO:0000313" key="2">
    <source>
        <dbReference type="Proteomes" id="UP000075243"/>
    </source>
</evidence>